<feature type="signal peptide" evidence="1">
    <location>
        <begin position="1"/>
        <end position="24"/>
    </location>
</feature>
<dbReference type="EMBL" id="CAKMMF010000017">
    <property type="protein sequence ID" value="CAH1210050.1"/>
    <property type="molecule type" value="Genomic_DNA"/>
</dbReference>
<feature type="domain" description="SLH" evidence="2">
    <location>
        <begin position="20"/>
        <end position="83"/>
    </location>
</feature>
<dbReference type="PROSITE" id="PS51272">
    <property type="entry name" value="SLH"/>
    <property type="match status" value="1"/>
</dbReference>
<dbReference type="Pfam" id="PF00395">
    <property type="entry name" value="SLH"/>
    <property type="match status" value="2"/>
</dbReference>
<evidence type="ECO:0000313" key="3">
    <source>
        <dbReference type="EMBL" id="CAH1210050.1"/>
    </source>
</evidence>
<dbReference type="InterPro" id="IPR001119">
    <property type="entry name" value="SLH_dom"/>
</dbReference>
<protein>
    <recommendedName>
        <fullName evidence="2">SLH domain-containing protein</fullName>
    </recommendedName>
</protein>
<keyword evidence="4" id="KW-1185">Reference proteome</keyword>
<comment type="caution">
    <text evidence="3">The sequence shown here is derived from an EMBL/GenBank/DDBJ whole genome shotgun (WGS) entry which is preliminary data.</text>
</comment>
<evidence type="ECO:0000313" key="4">
    <source>
        <dbReference type="Proteomes" id="UP000838686"/>
    </source>
</evidence>
<proteinExistence type="predicted"/>
<dbReference type="Proteomes" id="UP000838686">
    <property type="component" value="Unassembled WGS sequence"/>
</dbReference>
<accession>A0ABN8GKS4</accession>
<keyword evidence="1" id="KW-0732">Signal</keyword>
<dbReference type="RefSeq" id="WP_236343476.1">
    <property type="nucleotide sequence ID" value="NZ_CAKMMF010000017.1"/>
</dbReference>
<evidence type="ECO:0000256" key="1">
    <source>
        <dbReference type="SAM" id="SignalP"/>
    </source>
</evidence>
<feature type="chain" id="PRO_5046609143" description="SLH domain-containing protein" evidence="1">
    <location>
        <begin position="25"/>
        <end position="323"/>
    </location>
</feature>
<organism evidence="3 4">
    <name type="scientific">Paenibacillus plantiphilus</name>
    <dbReference type="NCBI Taxonomy" id="2905650"/>
    <lineage>
        <taxon>Bacteria</taxon>
        <taxon>Bacillati</taxon>
        <taxon>Bacillota</taxon>
        <taxon>Bacilli</taxon>
        <taxon>Bacillales</taxon>
        <taxon>Paenibacillaceae</taxon>
        <taxon>Paenibacillus</taxon>
    </lineage>
</organism>
<reference evidence="3" key="1">
    <citation type="submission" date="2022-01" db="EMBL/GenBank/DDBJ databases">
        <authorList>
            <person name="Criscuolo A."/>
        </authorList>
    </citation>
    <scope>NUCLEOTIDE SEQUENCE</scope>
    <source>
        <strain evidence="3">CIP111893</strain>
    </source>
</reference>
<evidence type="ECO:0000259" key="2">
    <source>
        <dbReference type="PROSITE" id="PS51272"/>
    </source>
</evidence>
<name>A0ABN8GKS4_9BACL</name>
<gene>
    <name evidence="3" type="ORF">PAECIP111893_03126</name>
</gene>
<sequence>MKKTFLISAVVMLLLVVVGQSVMAYSDTKGDPNEAKIAELQKQGIISTSKDNKFKPKDKLTYAEGVTLIVKGLGINIDNMRFIKQPLASDYFTGVRDNAWYADAFIIAHLNGLDIPKDVNPAAPLTREEYAHILFRAMMTKGEFAFIEIYVQIKDEADVAPVYMESIQKLLISKIAQLDSKQNFNPQSIMTRGEGAGWLHDAIRFVKENIVKPEPGEGAQPFPLYDPAITIDAVNEEVNKVTITAQAPHPGYGMRISSITFDGDQAILNIEPLYPQKDMMYPQVLTEVKVVTFVAKSYKPVLNEAAASMNDTTSSDDSAAVSQ</sequence>